<proteinExistence type="predicted"/>
<dbReference type="Proteomes" id="UP000216339">
    <property type="component" value="Unassembled WGS sequence"/>
</dbReference>
<dbReference type="InterPro" id="IPR010869">
    <property type="entry name" value="DUF1501"/>
</dbReference>
<dbReference type="OrthoDB" id="9779968at2"/>
<dbReference type="PANTHER" id="PTHR43737">
    <property type="entry name" value="BLL7424 PROTEIN"/>
    <property type="match status" value="1"/>
</dbReference>
<evidence type="ECO:0000313" key="1">
    <source>
        <dbReference type="EMBL" id="PAP75558.1"/>
    </source>
</evidence>
<dbReference type="NCBIfam" id="TIGR01409">
    <property type="entry name" value="TAT_signal_seq"/>
    <property type="match status" value="1"/>
</dbReference>
<accession>A0A271IX87</accession>
<organism evidence="1 2">
    <name type="scientific">Rubrivirga marina</name>
    <dbReference type="NCBI Taxonomy" id="1196024"/>
    <lineage>
        <taxon>Bacteria</taxon>
        <taxon>Pseudomonadati</taxon>
        <taxon>Rhodothermota</taxon>
        <taxon>Rhodothermia</taxon>
        <taxon>Rhodothermales</taxon>
        <taxon>Rubricoccaceae</taxon>
        <taxon>Rubrivirga</taxon>
    </lineage>
</organism>
<evidence type="ECO:0008006" key="3">
    <source>
        <dbReference type="Google" id="ProtNLM"/>
    </source>
</evidence>
<reference evidence="1 2" key="1">
    <citation type="submission" date="2016-11" db="EMBL/GenBank/DDBJ databases">
        <title>Study of marine rhodopsin-containing bacteria.</title>
        <authorList>
            <person name="Yoshizawa S."/>
            <person name="Kumagai Y."/>
            <person name="Kogure K."/>
        </authorList>
    </citation>
    <scope>NUCLEOTIDE SEQUENCE [LARGE SCALE GENOMIC DNA]</scope>
    <source>
        <strain evidence="1 2">SAORIC-28</strain>
    </source>
</reference>
<evidence type="ECO:0000313" key="2">
    <source>
        <dbReference type="Proteomes" id="UP000216339"/>
    </source>
</evidence>
<protein>
    <recommendedName>
        <fullName evidence="3">Secretion system C-terminal sorting domain-containing protein</fullName>
    </recommendedName>
</protein>
<dbReference type="Pfam" id="PF07394">
    <property type="entry name" value="DUF1501"/>
    <property type="match status" value="1"/>
</dbReference>
<name>A0A271IX87_9BACT</name>
<comment type="caution">
    <text evidence="1">The sequence shown here is derived from an EMBL/GenBank/DDBJ whole genome shotgun (WGS) entry which is preliminary data.</text>
</comment>
<dbReference type="InterPro" id="IPR019546">
    <property type="entry name" value="TAT_signal_bac_arc"/>
</dbReference>
<dbReference type="InterPro" id="IPR006311">
    <property type="entry name" value="TAT_signal"/>
</dbReference>
<gene>
    <name evidence="1" type="ORF">BSZ37_03430</name>
</gene>
<dbReference type="PROSITE" id="PS51318">
    <property type="entry name" value="TAT"/>
    <property type="match status" value="1"/>
</dbReference>
<dbReference type="PANTHER" id="PTHR43737:SF1">
    <property type="entry name" value="DUF1501 DOMAIN-CONTAINING PROTEIN"/>
    <property type="match status" value="1"/>
</dbReference>
<dbReference type="EMBL" id="MQWD01000001">
    <property type="protein sequence ID" value="PAP75558.1"/>
    <property type="molecule type" value="Genomic_DNA"/>
</dbReference>
<dbReference type="AlphaFoldDB" id="A0A271IX87"/>
<sequence length="551" mass="57738">MCDHHHASTRPERTRRAISLDYGRDHDRDHAAWSRRDFLTGATTAAAGAFLLGSGAHARTVRASSHTPLLRSLGSVETDRVLVIIQLGGGNDGLNMVVPYTSDAYYRRRPQIGLPGASLMTLDGDYGLNGAMSALEGMWGEGDLAVVHSAGYPNHSRSHFRSTDIWASGSAANQTWNDGWTGRSVDRMFPGHVSDPLPYPVAVRIGGASSLLTRGAGGALGMSFSNPGQFDRLAQTGQFYDEGDVPATLAGEELRFVREIYNSGLRYRDAVYSASQSGQNAAEAGYPGGGLASSLASVARLIKGGLASRIFAVSIGGFDTHSDQLDRQTGLLRQIAESVAAFYADLGADADRVLTMTFSEFGRTISQNGSFGTDHAEASPLLVFGGGVGGGLYGDGPGSVLDGLSNNQNALPMSVDFRRVYASVLTDWFGMPGEETSAVLGGGFSPLSGLVSMPITSAERAPEADGLRLGAPSPNPVAGRAAVPFTLATGGPVVAEVVDLQGRTVRVLLDAERPAGSGSLSIDARGLAAGLYLVRLRTPRAARTVPLTVVR</sequence>
<dbReference type="RefSeq" id="WP_095509196.1">
    <property type="nucleotide sequence ID" value="NZ_MQWD01000001.1"/>
</dbReference>
<keyword evidence="2" id="KW-1185">Reference proteome</keyword>